<evidence type="ECO:0000313" key="3">
    <source>
        <dbReference type="Proteomes" id="UP000587070"/>
    </source>
</evidence>
<dbReference type="OrthoDB" id="8585321at2"/>
<dbReference type="AlphaFoldDB" id="A0A840GE10"/>
<keyword evidence="3" id="KW-1185">Reference proteome</keyword>
<dbReference type="Pfam" id="PF20567">
    <property type="entry name" value="DUF6776"/>
    <property type="match status" value="1"/>
</dbReference>
<dbReference type="InterPro" id="IPR046703">
    <property type="entry name" value="DUF6776"/>
</dbReference>
<name>A0A840GE10_RHOTE</name>
<sequence>MATARTSLKLRRFRRRFGISAPKLAIGTHVEWRWRFLAAVTAVLGALGLSAAAYEFGQRASGAPGDNVGQVRALQQRVSELEDEASRLRSAAGAGESSLQIERVAQQQLTKQVRALEAENSALRDDLAFFEGLIPASESAADVSVRIHRLRVEPDASTGQYRYRMLLVNNGGKPQKEFRGTLQLLVKVQRPAGDAMITIPSGGEPDVAKFRIEIKHFQRIEGGFSVPAGNAVKSVEARLMQDGEVRARQSVTL</sequence>
<keyword evidence="1" id="KW-0175">Coiled coil</keyword>
<feature type="coiled-coil region" evidence="1">
    <location>
        <begin position="71"/>
        <end position="133"/>
    </location>
</feature>
<dbReference type="EMBL" id="JACIGE010000014">
    <property type="protein sequence ID" value="MBB4248878.1"/>
    <property type="molecule type" value="Genomic_DNA"/>
</dbReference>
<reference evidence="2 3" key="1">
    <citation type="submission" date="2020-08" db="EMBL/GenBank/DDBJ databases">
        <title>Genome sequencing of Purple Non-Sulfur Bacteria from various extreme environments.</title>
        <authorList>
            <person name="Mayer M."/>
        </authorList>
    </citation>
    <scope>NUCLEOTIDE SEQUENCE [LARGE SCALE GENOMIC DNA]</scope>
    <source>
        <strain evidence="2 3">2761</strain>
    </source>
</reference>
<dbReference type="RefSeq" id="WP_153117747.1">
    <property type="nucleotide sequence ID" value="NZ_JACIGE010000014.1"/>
</dbReference>
<evidence type="ECO:0000313" key="2">
    <source>
        <dbReference type="EMBL" id="MBB4248878.1"/>
    </source>
</evidence>
<comment type="caution">
    <text evidence="2">The sequence shown here is derived from an EMBL/GenBank/DDBJ whole genome shotgun (WGS) entry which is preliminary data.</text>
</comment>
<protein>
    <submittedName>
        <fullName evidence="2">Uncharacterized protein</fullName>
    </submittedName>
</protein>
<dbReference type="Proteomes" id="UP000587070">
    <property type="component" value="Unassembled WGS sequence"/>
</dbReference>
<proteinExistence type="predicted"/>
<evidence type="ECO:0000256" key="1">
    <source>
        <dbReference type="SAM" id="Coils"/>
    </source>
</evidence>
<accession>A0A840GE10</accession>
<gene>
    <name evidence="2" type="ORF">GGD90_003278</name>
</gene>
<organism evidence="2 3">
    <name type="scientific">Rhodocyclus tenuis</name>
    <name type="common">Rhodospirillum tenue</name>
    <dbReference type="NCBI Taxonomy" id="1066"/>
    <lineage>
        <taxon>Bacteria</taxon>
        <taxon>Pseudomonadati</taxon>
        <taxon>Pseudomonadota</taxon>
        <taxon>Betaproteobacteria</taxon>
        <taxon>Rhodocyclales</taxon>
        <taxon>Rhodocyclaceae</taxon>
        <taxon>Rhodocyclus</taxon>
    </lineage>
</organism>